<reference evidence="2" key="2">
    <citation type="submission" date="2021-08" db="EMBL/GenBank/DDBJ databases">
        <authorList>
            <person name="Tani A."/>
            <person name="Ola A."/>
            <person name="Ogura Y."/>
            <person name="Katsura K."/>
            <person name="Hayashi T."/>
        </authorList>
    </citation>
    <scope>NUCLEOTIDE SEQUENCE</scope>
    <source>
        <strain evidence="2">DSM 23674</strain>
    </source>
</reference>
<feature type="compositionally biased region" description="Basic and acidic residues" evidence="1">
    <location>
        <begin position="1"/>
        <end position="10"/>
    </location>
</feature>
<comment type="caution">
    <text evidence="2">The sequence shown here is derived from an EMBL/GenBank/DDBJ whole genome shotgun (WGS) entry which is preliminary data.</text>
</comment>
<evidence type="ECO:0000313" key="3">
    <source>
        <dbReference type="Proteomes" id="UP001055101"/>
    </source>
</evidence>
<reference evidence="2" key="1">
    <citation type="journal article" date="2021" name="Front. Microbiol.">
        <title>Comprehensive Comparative Genomics and Phenotyping of Methylobacterium Species.</title>
        <authorList>
            <person name="Alessa O."/>
            <person name="Ogura Y."/>
            <person name="Fujitani Y."/>
            <person name="Takami H."/>
            <person name="Hayashi T."/>
            <person name="Sahin N."/>
            <person name="Tani A."/>
        </authorList>
    </citation>
    <scope>NUCLEOTIDE SEQUENCE</scope>
    <source>
        <strain evidence="2">DSM 23674</strain>
    </source>
</reference>
<sequence length="96" mass="10759">MRPSVEKFDVAAKPPSPVDGVVPVDPPDAAFLALHGEREALERELTLAQQQQRFGTDDAEIAGAHRREASLLKDLDRVMTLIRAAEYRRQPGARRW</sequence>
<organism evidence="2 3">
    <name type="scientific">Methylobacterium thuringiense</name>
    <dbReference type="NCBI Taxonomy" id="1003091"/>
    <lineage>
        <taxon>Bacteria</taxon>
        <taxon>Pseudomonadati</taxon>
        <taxon>Pseudomonadota</taxon>
        <taxon>Alphaproteobacteria</taxon>
        <taxon>Hyphomicrobiales</taxon>
        <taxon>Methylobacteriaceae</taxon>
        <taxon>Methylobacterium</taxon>
    </lineage>
</organism>
<evidence type="ECO:0000256" key="1">
    <source>
        <dbReference type="SAM" id="MobiDB-lite"/>
    </source>
</evidence>
<gene>
    <name evidence="2" type="ORF">EKPJFOCH_0184</name>
</gene>
<dbReference type="Proteomes" id="UP001055101">
    <property type="component" value="Unassembled WGS sequence"/>
</dbReference>
<evidence type="ECO:0000313" key="2">
    <source>
        <dbReference type="EMBL" id="GJE53718.1"/>
    </source>
</evidence>
<accession>A0ABQ4TGL7</accession>
<protein>
    <submittedName>
        <fullName evidence="2">Uncharacterized protein</fullName>
    </submittedName>
</protein>
<feature type="region of interest" description="Disordered" evidence="1">
    <location>
        <begin position="1"/>
        <end position="23"/>
    </location>
</feature>
<dbReference type="EMBL" id="BPRA01000001">
    <property type="protein sequence ID" value="GJE53718.1"/>
    <property type="molecule type" value="Genomic_DNA"/>
</dbReference>
<keyword evidence="3" id="KW-1185">Reference proteome</keyword>
<name>A0ABQ4TGL7_9HYPH</name>
<proteinExistence type="predicted"/>